<feature type="transmembrane region" description="Helical" evidence="7">
    <location>
        <begin position="6"/>
        <end position="31"/>
    </location>
</feature>
<comment type="subcellular location">
    <subcellularLocation>
        <location evidence="1">Membrane</location>
        <topology evidence="1">Multi-pass membrane protein</topology>
    </subcellularLocation>
</comment>
<accession>A0ABR4PPK0</accession>
<evidence type="ECO:0000256" key="1">
    <source>
        <dbReference type="ARBA" id="ARBA00004141"/>
    </source>
</evidence>
<dbReference type="PANTHER" id="PTHR33048:SF96">
    <property type="entry name" value="INTEGRAL MEMBRANE PROTEIN"/>
    <property type="match status" value="1"/>
</dbReference>
<organism evidence="9 10">
    <name type="scientific">Phlyctema vagabunda</name>
    <dbReference type="NCBI Taxonomy" id="108571"/>
    <lineage>
        <taxon>Eukaryota</taxon>
        <taxon>Fungi</taxon>
        <taxon>Dikarya</taxon>
        <taxon>Ascomycota</taxon>
        <taxon>Pezizomycotina</taxon>
        <taxon>Leotiomycetes</taxon>
        <taxon>Helotiales</taxon>
        <taxon>Dermateaceae</taxon>
        <taxon>Phlyctema</taxon>
    </lineage>
</organism>
<feature type="transmembrane region" description="Helical" evidence="7">
    <location>
        <begin position="91"/>
        <end position="114"/>
    </location>
</feature>
<dbReference type="EMBL" id="JBFCZG010000003">
    <property type="protein sequence ID" value="KAL3425214.1"/>
    <property type="molecule type" value="Genomic_DNA"/>
</dbReference>
<evidence type="ECO:0000259" key="8">
    <source>
        <dbReference type="Pfam" id="PF20684"/>
    </source>
</evidence>
<feature type="transmembrane region" description="Helical" evidence="7">
    <location>
        <begin position="247"/>
        <end position="268"/>
    </location>
</feature>
<comment type="similarity">
    <text evidence="5">Belongs to the SAT4 family.</text>
</comment>
<keyword evidence="2 7" id="KW-0812">Transmembrane</keyword>
<evidence type="ECO:0000256" key="5">
    <source>
        <dbReference type="ARBA" id="ARBA00038359"/>
    </source>
</evidence>
<evidence type="ECO:0000313" key="10">
    <source>
        <dbReference type="Proteomes" id="UP001629113"/>
    </source>
</evidence>
<keyword evidence="4 7" id="KW-0472">Membrane</keyword>
<feature type="transmembrane region" description="Helical" evidence="7">
    <location>
        <begin position="209"/>
        <end position="227"/>
    </location>
</feature>
<dbReference type="InterPro" id="IPR049326">
    <property type="entry name" value="Rhodopsin_dom_fungi"/>
</dbReference>
<evidence type="ECO:0000256" key="4">
    <source>
        <dbReference type="ARBA" id="ARBA00023136"/>
    </source>
</evidence>
<protein>
    <submittedName>
        <fullName evidence="9">Integral membrane protein</fullName>
    </submittedName>
</protein>
<comment type="caution">
    <text evidence="9">The sequence shown here is derived from an EMBL/GenBank/DDBJ whole genome shotgun (WGS) entry which is preliminary data.</text>
</comment>
<proteinExistence type="inferred from homology"/>
<reference evidence="9 10" key="1">
    <citation type="submission" date="2024-06" db="EMBL/GenBank/DDBJ databases">
        <title>Complete genome of Phlyctema vagabunda strain 19-DSS-EL-015.</title>
        <authorList>
            <person name="Fiorenzani C."/>
        </authorList>
    </citation>
    <scope>NUCLEOTIDE SEQUENCE [LARGE SCALE GENOMIC DNA]</scope>
    <source>
        <strain evidence="9 10">19-DSS-EL-015</strain>
    </source>
</reference>
<feature type="domain" description="Rhodopsin" evidence="8">
    <location>
        <begin position="28"/>
        <end position="272"/>
    </location>
</feature>
<feature type="transmembrane region" description="Helical" evidence="7">
    <location>
        <begin position="43"/>
        <end position="64"/>
    </location>
</feature>
<evidence type="ECO:0000256" key="2">
    <source>
        <dbReference type="ARBA" id="ARBA00022692"/>
    </source>
</evidence>
<feature type="transmembrane region" description="Helical" evidence="7">
    <location>
        <begin position="177"/>
        <end position="197"/>
    </location>
</feature>
<evidence type="ECO:0000256" key="3">
    <source>
        <dbReference type="ARBA" id="ARBA00022989"/>
    </source>
</evidence>
<feature type="region of interest" description="Disordered" evidence="6">
    <location>
        <begin position="323"/>
        <end position="352"/>
    </location>
</feature>
<dbReference type="Pfam" id="PF20684">
    <property type="entry name" value="Fung_rhodopsin"/>
    <property type="match status" value="1"/>
</dbReference>
<sequence>MALARRTLACAVVLGIFWGLSIITVSTRLYVRKFMVKKVDYDDYFLVLTTVLYIIYGCFSGVAISHDFSSIEIDYGNLLVSLQDVSDGLHYWYLTEVFYILTCLFLRVSVAILLSRIAGTRVQRNFVWGILALMVAVSISFLFIIVFQCRPIEYYWTQWTFAKGKCLSSTVIANTAYAHSGVSFAADWALGLLPIWLLWNVQISVERKIAVATLLGMGLLSGLAAIIRNPFIKRIDETNDFAKDWVGLALTSTIEPGLGIIAASFAAYRPLFMTKRWQSLYSRLLSTTKGSLNRVSGSGSRVAKSTGSGGSWYPWSRKSAATNATTDAPVSKKSTVAGTRNDETKVVAPGNDSGILMTTEVSIEREERVRKEGV</sequence>
<dbReference type="InterPro" id="IPR052337">
    <property type="entry name" value="SAT4-like"/>
</dbReference>
<keyword evidence="10" id="KW-1185">Reference proteome</keyword>
<keyword evidence="3 7" id="KW-1133">Transmembrane helix</keyword>
<evidence type="ECO:0000256" key="6">
    <source>
        <dbReference type="SAM" id="MobiDB-lite"/>
    </source>
</evidence>
<evidence type="ECO:0000313" key="9">
    <source>
        <dbReference type="EMBL" id="KAL3425214.1"/>
    </source>
</evidence>
<evidence type="ECO:0000256" key="7">
    <source>
        <dbReference type="SAM" id="Phobius"/>
    </source>
</evidence>
<name>A0ABR4PPK0_9HELO</name>
<dbReference type="PANTHER" id="PTHR33048">
    <property type="entry name" value="PTH11-LIKE INTEGRAL MEMBRANE PROTEIN (AFU_ORTHOLOGUE AFUA_5G11245)"/>
    <property type="match status" value="1"/>
</dbReference>
<dbReference type="Proteomes" id="UP001629113">
    <property type="component" value="Unassembled WGS sequence"/>
</dbReference>
<feature type="compositionally biased region" description="Polar residues" evidence="6">
    <location>
        <begin position="323"/>
        <end position="338"/>
    </location>
</feature>
<gene>
    <name evidence="9" type="ORF">PVAG01_04495</name>
</gene>
<feature type="transmembrane region" description="Helical" evidence="7">
    <location>
        <begin position="126"/>
        <end position="147"/>
    </location>
</feature>